<keyword evidence="1" id="KW-0805">Transcription regulation</keyword>
<evidence type="ECO:0000259" key="4">
    <source>
        <dbReference type="PROSITE" id="PS01124"/>
    </source>
</evidence>
<keyword evidence="2" id="KW-0804">Transcription</keyword>
<proteinExistence type="predicted"/>
<evidence type="ECO:0000256" key="3">
    <source>
        <dbReference type="SAM" id="MobiDB-lite"/>
    </source>
</evidence>
<dbReference type="SMART" id="SM00342">
    <property type="entry name" value="HTH_ARAC"/>
    <property type="match status" value="1"/>
</dbReference>
<evidence type="ECO:0000256" key="2">
    <source>
        <dbReference type="ARBA" id="ARBA00023163"/>
    </source>
</evidence>
<feature type="domain" description="HTH araC/xylS-type" evidence="4">
    <location>
        <begin position="221"/>
        <end position="319"/>
    </location>
</feature>
<dbReference type="InterPro" id="IPR018060">
    <property type="entry name" value="HTH_AraC"/>
</dbReference>
<dbReference type="Gene3D" id="3.40.50.880">
    <property type="match status" value="1"/>
</dbReference>
<evidence type="ECO:0000313" key="6">
    <source>
        <dbReference type="Proteomes" id="UP000315400"/>
    </source>
</evidence>
<feature type="compositionally biased region" description="Basic and acidic residues" evidence="3">
    <location>
        <begin position="314"/>
        <end position="324"/>
    </location>
</feature>
<dbReference type="InterPro" id="IPR052158">
    <property type="entry name" value="INH-QAR"/>
</dbReference>
<evidence type="ECO:0000256" key="1">
    <source>
        <dbReference type="ARBA" id="ARBA00023015"/>
    </source>
</evidence>
<dbReference type="CDD" id="cd03136">
    <property type="entry name" value="GATase1_AraC_ArgR_like"/>
    <property type="match status" value="1"/>
</dbReference>
<dbReference type="PANTHER" id="PTHR43130:SF3">
    <property type="entry name" value="HTH-TYPE TRANSCRIPTIONAL REGULATOR RV1931C"/>
    <property type="match status" value="1"/>
</dbReference>
<dbReference type="AlphaFoldDB" id="A0A540VUQ5"/>
<dbReference type="Pfam" id="PF12833">
    <property type="entry name" value="HTH_18"/>
    <property type="match status" value="1"/>
</dbReference>
<comment type="caution">
    <text evidence="5">The sequence shown here is derived from an EMBL/GenBank/DDBJ whole genome shotgun (WGS) entry which is preliminary data.</text>
</comment>
<dbReference type="Gene3D" id="1.10.10.60">
    <property type="entry name" value="Homeodomain-like"/>
    <property type="match status" value="1"/>
</dbReference>
<protein>
    <submittedName>
        <fullName evidence="5">GlxA family transcriptional regulator</fullName>
    </submittedName>
</protein>
<dbReference type="InterPro" id="IPR002818">
    <property type="entry name" value="DJ-1/PfpI"/>
</dbReference>
<name>A0A540VUQ5_9GAMM</name>
<accession>A0A540VUQ5</accession>
<dbReference type="STRING" id="1260251.SPISAL_00870"/>
<dbReference type="PANTHER" id="PTHR43130">
    <property type="entry name" value="ARAC-FAMILY TRANSCRIPTIONAL REGULATOR"/>
    <property type="match status" value="1"/>
</dbReference>
<dbReference type="GO" id="GO:0043565">
    <property type="term" value="F:sequence-specific DNA binding"/>
    <property type="evidence" value="ECO:0007669"/>
    <property type="project" value="InterPro"/>
</dbReference>
<dbReference type="GO" id="GO:0003700">
    <property type="term" value="F:DNA-binding transcription factor activity"/>
    <property type="evidence" value="ECO:0007669"/>
    <property type="project" value="InterPro"/>
</dbReference>
<organism evidence="5 6">
    <name type="scientific">Spiribacter salinus</name>
    <dbReference type="NCBI Taxonomy" id="1335746"/>
    <lineage>
        <taxon>Bacteria</taxon>
        <taxon>Pseudomonadati</taxon>
        <taxon>Pseudomonadota</taxon>
        <taxon>Gammaproteobacteria</taxon>
        <taxon>Chromatiales</taxon>
        <taxon>Ectothiorhodospiraceae</taxon>
        <taxon>Spiribacter</taxon>
    </lineage>
</organism>
<dbReference type="Pfam" id="PF01965">
    <property type="entry name" value="DJ-1_PfpI"/>
    <property type="match status" value="1"/>
</dbReference>
<dbReference type="PROSITE" id="PS01124">
    <property type="entry name" value="HTH_ARAC_FAMILY_2"/>
    <property type="match status" value="1"/>
</dbReference>
<gene>
    <name evidence="5" type="ORF">FKY71_03320</name>
</gene>
<evidence type="ECO:0000313" key="5">
    <source>
        <dbReference type="EMBL" id="TQF00488.1"/>
    </source>
</evidence>
<dbReference type="InterPro" id="IPR009057">
    <property type="entry name" value="Homeodomain-like_sf"/>
</dbReference>
<dbReference type="RefSeq" id="WP_222518960.1">
    <property type="nucleotide sequence ID" value="NZ_MBFX01000003.1"/>
</dbReference>
<feature type="region of interest" description="Disordered" evidence="3">
    <location>
        <begin position="307"/>
        <end position="339"/>
    </location>
</feature>
<dbReference type="Proteomes" id="UP000315400">
    <property type="component" value="Unassembled WGS sequence"/>
</dbReference>
<reference evidence="5 6" key="1">
    <citation type="submission" date="2019-06" db="EMBL/GenBank/DDBJ databases">
        <title>Metagenome assembled Genome of Spiribacter salinus SL48-SHIP from the microbial mat of Salt Lake 48 (Novosibirsk region, Russia).</title>
        <authorList>
            <person name="Shipova A."/>
            <person name="Rozanov A.S."/>
            <person name="Bryanskaya A.V."/>
            <person name="Peltek S.E."/>
        </authorList>
    </citation>
    <scope>NUCLEOTIDE SEQUENCE [LARGE SCALE GENOMIC DNA]</scope>
    <source>
        <strain evidence="5">SL48-SHIP-2</strain>
    </source>
</reference>
<dbReference type="EMBL" id="VIFK01000012">
    <property type="protein sequence ID" value="TQF00488.1"/>
    <property type="molecule type" value="Genomic_DNA"/>
</dbReference>
<feature type="compositionally biased region" description="Low complexity" evidence="3">
    <location>
        <begin position="326"/>
        <end position="339"/>
    </location>
</feature>
<dbReference type="SUPFAM" id="SSF46689">
    <property type="entry name" value="Homeodomain-like"/>
    <property type="match status" value="2"/>
</dbReference>
<dbReference type="InterPro" id="IPR029062">
    <property type="entry name" value="Class_I_gatase-like"/>
</dbReference>
<sequence length="339" mass="37850">MSEEQGPYRVAFLMVPGYSQLAFSSAIEPLRMANQLSDRTLYETLLVSLDGRPVSASNQVRTAVDAAAGSEPPVDLVIVCGGVDIEQQSSRELLGWLRRLARRHTALGAVCTGGFLLAQAGVMEGYRCTLHWEHISGIYETLQFPGTVFASELFVLDRDRYTSSGGVAPLDMMLNLITRQQGIELAEAISEEFLHERIREFSERQRVPLRVRLGTSQPKLVEVVTLMEANIHEPLSLDELAAHAATSRRQLERLFRRYLGCTPTRYYLELRLIRARQLLLQTDMPITDIAMACGFVSPPHFTKCYHDRHGHSPSAERRARRDRLSAGPPATTPAAGTDF</sequence>
<dbReference type="SUPFAM" id="SSF52317">
    <property type="entry name" value="Class I glutamine amidotransferase-like"/>
    <property type="match status" value="1"/>
</dbReference>